<protein>
    <submittedName>
        <fullName evidence="1">Uncharacterized protein</fullName>
    </submittedName>
</protein>
<dbReference type="EMBL" id="AP022360">
    <property type="protein sequence ID" value="BBU82199.1"/>
    <property type="molecule type" value="Genomic_DNA"/>
</dbReference>
<gene>
    <name evidence="1" type="ORF">EIMP300_35990</name>
</gene>
<dbReference type="AlphaFoldDB" id="A0A8S0FRA6"/>
<proteinExistence type="predicted"/>
<reference evidence="1 2" key="1">
    <citation type="submission" date="2020-01" db="EMBL/GenBank/DDBJ databases">
        <title>Dynamics of blaIMP-6 dissemination in carbapenem resistant Enterobacteriacea isolated from regional surveillance in Osaka, Japan.</title>
        <authorList>
            <person name="Abe R."/>
            <person name="Akeda Y."/>
            <person name="Sugawara Y."/>
            <person name="Yamamoto N."/>
            <person name="Tomono K."/>
            <person name="Takeuchi D."/>
            <person name="Kawahara R."/>
            <person name="Hamada S."/>
        </authorList>
    </citation>
    <scope>NUCLEOTIDE SEQUENCE [LARGE SCALE GENOMIC DNA]</scope>
    <source>
        <strain evidence="1 2">E300</strain>
    </source>
</reference>
<dbReference type="Proteomes" id="UP000467488">
    <property type="component" value="Chromosome"/>
</dbReference>
<name>A0A8S0FRA6_ECOLX</name>
<evidence type="ECO:0000313" key="2">
    <source>
        <dbReference type="Proteomes" id="UP000467488"/>
    </source>
</evidence>
<accession>A0A8S0FRA6</accession>
<evidence type="ECO:0000313" key="1">
    <source>
        <dbReference type="EMBL" id="BBU82199.1"/>
    </source>
</evidence>
<sequence length="113" mass="11973">MVDKLHINEDSEKKVTESKNNLNSPILCASLPVTGIAMAFATPNVEVITQVPSSVDAPRKPDIVGIATLEIVESNICINVANDNAIVTHHNVPPVNGAGVDLVIAIKVVHYAK</sequence>
<organism evidence="1 2">
    <name type="scientific">Escherichia coli</name>
    <dbReference type="NCBI Taxonomy" id="562"/>
    <lineage>
        <taxon>Bacteria</taxon>
        <taxon>Pseudomonadati</taxon>
        <taxon>Pseudomonadota</taxon>
        <taxon>Gammaproteobacteria</taxon>
        <taxon>Enterobacterales</taxon>
        <taxon>Enterobacteriaceae</taxon>
        <taxon>Escherichia</taxon>
    </lineage>
</organism>
<dbReference type="AntiFam" id="ANF00279">
    <property type="entry name" value="Spurious ORF (shadow ORF of EmrB)"/>
</dbReference>